<dbReference type="EMBL" id="JAGVSJ010000001">
    <property type="protein sequence ID" value="MBX8630979.1"/>
    <property type="molecule type" value="Genomic_DNA"/>
</dbReference>
<keyword evidence="2" id="KW-0067">ATP-binding</keyword>
<evidence type="ECO:0000256" key="2">
    <source>
        <dbReference type="ARBA" id="ARBA00022840"/>
    </source>
</evidence>
<comment type="caution">
    <text evidence="4">The sequence shown here is derived from an EMBL/GenBank/DDBJ whole genome shotgun (WGS) entry which is preliminary data.</text>
</comment>
<dbReference type="PANTHER" id="PTHR43637">
    <property type="entry name" value="UPF0273 PROTEIN TM_0370"/>
    <property type="match status" value="1"/>
</dbReference>
<evidence type="ECO:0000313" key="6">
    <source>
        <dbReference type="Proteomes" id="UP000716004"/>
    </source>
</evidence>
<sequence>MEGAEGVGIGREKCLTGIEGLDSILGGGIPRNNTVLLTGNCGTGKTSVSLEYLLHGAIAGENGLYLSVTEPFEKLIANMIPYDFFRRELIKSGKLTFIDISAIYSKLGFNRDRMSLEDVDLLVAAIGDLARETRARRLVIDSITSVAYQLDTQEKLRNLMLGLSKMLSGLGTTSLLISELTAADASYSKYGVEEAIADGVILMGNLERNGDMLRTLQVIKMRGTSHSRAKYVLDLTTAGTLLVPLLKGNQS</sequence>
<dbReference type="InterPro" id="IPR027417">
    <property type="entry name" value="P-loop_NTPase"/>
</dbReference>
<dbReference type="Proteomes" id="UP000750197">
    <property type="component" value="Unassembled WGS sequence"/>
</dbReference>
<accession>A0A8J7YIM3</accession>
<keyword evidence="1" id="KW-0547">Nucleotide-binding</keyword>
<dbReference type="InterPro" id="IPR010624">
    <property type="entry name" value="KaiC_dom"/>
</dbReference>
<dbReference type="GO" id="GO:0005524">
    <property type="term" value="F:ATP binding"/>
    <property type="evidence" value="ECO:0007669"/>
    <property type="project" value="UniProtKB-KW"/>
</dbReference>
<protein>
    <submittedName>
        <fullName evidence="4">Circadian clock protein KaiC</fullName>
    </submittedName>
    <submittedName>
        <fullName evidence="5">RAD55 family ATPase</fullName>
    </submittedName>
</protein>
<reference evidence="4" key="1">
    <citation type="submission" date="2021-04" db="EMBL/GenBank/DDBJ databases">
        <title>Genomic insights into ecological role and evolution of a novel Thermoplasmata order Candidatus Sysuiplasmatales.</title>
        <authorList>
            <person name="Yuan Y."/>
        </authorList>
    </citation>
    <scope>NUCLEOTIDE SEQUENCE</scope>
    <source>
        <strain evidence="5">TUT19-bin139</strain>
        <strain evidence="4">YP2-bin.285</strain>
    </source>
</reference>
<organism evidence="4 6">
    <name type="scientific">Candidatus Sysuiplasma superficiale</name>
    <dbReference type="NCBI Taxonomy" id="2823368"/>
    <lineage>
        <taxon>Archaea</taxon>
        <taxon>Methanobacteriati</taxon>
        <taxon>Thermoplasmatota</taxon>
        <taxon>Thermoplasmata</taxon>
        <taxon>Candidatus Sysuiplasmatales</taxon>
        <taxon>Candidatus Sysuiplasmataceae</taxon>
        <taxon>Candidatus Sysuiplasma</taxon>
    </lineage>
</organism>
<evidence type="ECO:0000313" key="5">
    <source>
        <dbReference type="EMBL" id="MBX8643194.1"/>
    </source>
</evidence>
<dbReference type="Pfam" id="PF06745">
    <property type="entry name" value="ATPase"/>
    <property type="match status" value="1"/>
</dbReference>
<dbReference type="InterPro" id="IPR014774">
    <property type="entry name" value="KaiC-like_dom"/>
</dbReference>
<name>A0A8J7YIM3_9ARCH</name>
<dbReference type="PANTHER" id="PTHR43637:SF1">
    <property type="entry name" value="UPF0273 PROTEIN TM_0370"/>
    <property type="match status" value="1"/>
</dbReference>
<evidence type="ECO:0000259" key="3">
    <source>
        <dbReference type="PROSITE" id="PS51146"/>
    </source>
</evidence>
<dbReference type="AlphaFoldDB" id="A0A8J7YIM3"/>
<dbReference type="EMBL" id="JAHEAC010000001">
    <property type="protein sequence ID" value="MBX8643194.1"/>
    <property type="molecule type" value="Genomic_DNA"/>
</dbReference>
<evidence type="ECO:0000256" key="1">
    <source>
        <dbReference type="ARBA" id="ARBA00022741"/>
    </source>
</evidence>
<gene>
    <name evidence="4" type="ORF">J9259_00415</name>
    <name evidence="5" type="ORF">KIY12_00450</name>
</gene>
<evidence type="ECO:0000313" key="4">
    <source>
        <dbReference type="EMBL" id="MBX8630979.1"/>
    </source>
</evidence>
<dbReference type="PROSITE" id="PS51146">
    <property type="entry name" value="KAIC"/>
    <property type="match status" value="1"/>
</dbReference>
<dbReference type="Gene3D" id="3.40.50.300">
    <property type="entry name" value="P-loop containing nucleotide triphosphate hydrolases"/>
    <property type="match status" value="1"/>
</dbReference>
<dbReference type="SUPFAM" id="SSF52540">
    <property type="entry name" value="P-loop containing nucleoside triphosphate hydrolases"/>
    <property type="match status" value="1"/>
</dbReference>
<proteinExistence type="predicted"/>
<feature type="domain" description="KaiC" evidence="3">
    <location>
        <begin position="12"/>
        <end position="251"/>
    </location>
</feature>
<dbReference type="Proteomes" id="UP000716004">
    <property type="component" value="Unassembled WGS sequence"/>
</dbReference>